<evidence type="ECO:0000313" key="2">
    <source>
        <dbReference type="EMBL" id="CAK8998206.1"/>
    </source>
</evidence>
<proteinExistence type="predicted"/>
<sequence>MPKRHTLTTPPAMPTRLALHVLLAAFHVVRGSVWAREDRGLSASTDVGDDSEDWFEEMLGHKTMLYRSFAGNYARALCLALLCHAGYAPDAALAAGDDHELIDELHYYHVLIDQFLLFKFYNDHHIFIVQLHIFNFYDDDHILIDQFFHFHDHDEHLLIDQLLHFNEDDHILIDQLYIFHIYHFGDKHNNQHFGYIHDDDDQFLLARGCGGAAGLAKSPEEE</sequence>
<evidence type="ECO:0000313" key="3">
    <source>
        <dbReference type="Proteomes" id="UP001642464"/>
    </source>
</evidence>
<dbReference type="EMBL" id="CAXAMM010003003">
    <property type="protein sequence ID" value="CAK8998206.1"/>
    <property type="molecule type" value="Genomic_DNA"/>
</dbReference>
<protein>
    <submittedName>
        <fullName evidence="2">Uncharacterized protein</fullName>
    </submittedName>
</protein>
<feature type="signal peptide" evidence="1">
    <location>
        <begin position="1"/>
        <end position="31"/>
    </location>
</feature>
<feature type="chain" id="PRO_5047518591" evidence="1">
    <location>
        <begin position="32"/>
        <end position="222"/>
    </location>
</feature>
<organism evidence="2 3">
    <name type="scientific">Durusdinium trenchii</name>
    <dbReference type="NCBI Taxonomy" id="1381693"/>
    <lineage>
        <taxon>Eukaryota</taxon>
        <taxon>Sar</taxon>
        <taxon>Alveolata</taxon>
        <taxon>Dinophyceae</taxon>
        <taxon>Suessiales</taxon>
        <taxon>Symbiodiniaceae</taxon>
        <taxon>Durusdinium</taxon>
    </lineage>
</organism>
<dbReference type="Proteomes" id="UP001642464">
    <property type="component" value="Unassembled WGS sequence"/>
</dbReference>
<name>A0ABP0I6K6_9DINO</name>
<keyword evidence="3" id="KW-1185">Reference proteome</keyword>
<keyword evidence="1" id="KW-0732">Signal</keyword>
<comment type="caution">
    <text evidence="2">The sequence shown here is derived from an EMBL/GenBank/DDBJ whole genome shotgun (WGS) entry which is preliminary data.</text>
</comment>
<reference evidence="2 3" key="1">
    <citation type="submission" date="2024-02" db="EMBL/GenBank/DDBJ databases">
        <authorList>
            <person name="Chen Y."/>
            <person name="Shah S."/>
            <person name="Dougan E. K."/>
            <person name="Thang M."/>
            <person name="Chan C."/>
        </authorList>
    </citation>
    <scope>NUCLEOTIDE SEQUENCE [LARGE SCALE GENOMIC DNA]</scope>
</reference>
<gene>
    <name evidence="2" type="ORF">SCF082_LOCUS5538</name>
</gene>
<evidence type="ECO:0000256" key="1">
    <source>
        <dbReference type="SAM" id="SignalP"/>
    </source>
</evidence>
<accession>A0ABP0I6K6</accession>